<keyword evidence="3" id="KW-1185">Reference proteome</keyword>
<evidence type="ECO:0000313" key="3">
    <source>
        <dbReference type="Proteomes" id="UP000095672"/>
    </source>
</evidence>
<dbReference type="Pfam" id="PF00144">
    <property type="entry name" value="Beta-lactamase"/>
    <property type="match status" value="1"/>
</dbReference>
<name>A0A1C9WAD3_9GAMM</name>
<protein>
    <submittedName>
        <fullName evidence="2">Esterase EstB</fullName>
        <ecNumber evidence="2">3.1.1.-</ecNumber>
    </submittedName>
</protein>
<dbReference type="PANTHER" id="PTHR43319">
    <property type="entry name" value="BETA-LACTAMASE-RELATED"/>
    <property type="match status" value="1"/>
</dbReference>
<dbReference type="InterPro" id="IPR012338">
    <property type="entry name" value="Beta-lactam/transpept-like"/>
</dbReference>
<dbReference type="Gene3D" id="3.40.710.10">
    <property type="entry name" value="DD-peptidase/beta-lactamase superfamily"/>
    <property type="match status" value="1"/>
</dbReference>
<dbReference type="PATRIC" id="fig|1769779.3.peg.2708"/>
<organism evidence="2 3">
    <name type="scientific">Microbulbifer aggregans</name>
    <dbReference type="NCBI Taxonomy" id="1769779"/>
    <lineage>
        <taxon>Bacteria</taxon>
        <taxon>Pseudomonadati</taxon>
        <taxon>Pseudomonadota</taxon>
        <taxon>Gammaproteobacteria</taxon>
        <taxon>Cellvibrionales</taxon>
        <taxon>Microbulbiferaceae</taxon>
        <taxon>Microbulbifer</taxon>
    </lineage>
</organism>
<gene>
    <name evidence="2" type="primary">estB_2</name>
    <name evidence="2" type="ORF">AUP74_02715</name>
</gene>
<keyword evidence="2" id="KW-0378">Hydrolase</keyword>
<evidence type="ECO:0000259" key="1">
    <source>
        <dbReference type="Pfam" id="PF00144"/>
    </source>
</evidence>
<dbReference type="InterPro" id="IPR052907">
    <property type="entry name" value="Beta-lactamase/esterase"/>
</dbReference>
<dbReference type="InterPro" id="IPR001466">
    <property type="entry name" value="Beta-lactam-related"/>
</dbReference>
<dbReference type="OrthoDB" id="5705574at2"/>
<evidence type="ECO:0000313" key="2">
    <source>
        <dbReference type="EMBL" id="AOS98110.1"/>
    </source>
</evidence>
<accession>A0A1C9WAD3</accession>
<dbReference type="EMBL" id="CP014143">
    <property type="protein sequence ID" value="AOS98110.1"/>
    <property type="molecule type" value="Genomic_DNA"/>
</dbReference>
<dbReference type="SUPFAM" id="SSF56601">
    <property type="entry name" value="beta-lactamase/transpeptidase-like"/>
    <property type="match status" value="1"/>
</dbReference>
<dbReference type="EC" id="3.1.1.-" evidence="2"/>
<dbReference type="Proteomes" id="UP000095672">
    <property type="component" value="Chromosome"/>
</dbReference>
<proteinExistence type="predicted"/>
<dbReference type="KEGG" id="micc:AUP74_02715"/>
<feature type="domain" description="Beta-lactamase-related" evidence="1">
    <location>
        <begin position="18"/>
        <end position="371"/>
    </location>
</feature>
<dbReference type="PANTHER" id="PTHR43319:SF3">
    <property type="entry name" value="BETA-LACTAMASE-RELATED DOMAIN-CONTAINING PROTEIN"/>
    <property type="match status" value="1"/>
</dbReference>
<dbReference type="GO" id="GO:0016787">
    <property type="term" value="F:hydrolase activity"/>
    <property type="evidence" value="ECO:0007669"/>
    <property type="project" value="UniProtKB-KW"/>
</dbReference>
<reference evidence="3" key="1">
    <citation type="submission" date="2016-01" db="EMBL/GenBank/DDBJ databases">
        <title>Complete genome sequence of Microbulbifer sp. CCB-MM1, a halophile isolated from Matang Mangrove Forest, Perak.</title>
        <authorList>
            <person name="Moh T.H."/>
            <person name="Dinesh B."/>
            <person name="Lau N.-S."/>
            <person name="Go F."/>
            <person name="Alexander Chong S.-C."/>
        </authorList>
    </citation>
    <scope>NUCLEOTIDE SEQUENCE [LARGE SCALE GENOMIC DNA]</scope>
    <source>
        <strain evidence="3">CCB-MM1</strain>
    </source>
</reference>
<dbReference type="RefSeq" id="WP_069948900.1">
    <property type="nucleotide sequence ID" value="NZ_CP014143.1"/>
</dbReference>
<dbReference type="STRING" id="1769779.AUP74_02715"/>
<sequence length="381" mass="40856">MEVSGYCAPGFESIYRAFADNFRERGDTGAALAVRQYGETIVSLWAGSSDRQGQTAFTEDTIANVFSSSKGVLALLALQQVAEGKLELDRPVADYWPEFGEKGKAQITLRQLLSHRAGVVAFQEKVADELIYDWDAACAQVAASEPWWAPGSRQGYAPFLYGWSVGGLLERATSTPVTELYRQFLAAPLELHGGFGAVGHRSAQVADVGPLKKPLPELRENAISRAIKADRSSAVAMAFSNPVSLVMGTNSREWREAVIPAANGHFSALDLAVIYGELAREDANILPRELIVEAASEQSSGHDAVLQAEVSFGCGFIRSGTAADLRFGGPAGFGHPGAGGSVGFADPERELGFGYVSTRLGQSLFMDRRAVSLLEQLYGML</sequence>
<dbReference type="AlphaFoldDB" id="A0A1C9WAD3"/>